<dbReference type="Proteomes" id="UP000199513">
    <property type="component" value="Unassembled WGS sequence"/>
</dbReference>
<dbReference type="Gene3D" id="3.40.50.150">
    <property type="entry name" value="Vaccinia Virus protein VP39"/>
    <property type="match status" value="1"/>
</dbReference>
<dbReference type="EMBL" id="FONY01000025">
    <property type="protein sequence ID" value="SFF31192.1"/>
    <property type="molecule type" value="Genomic_DNA"/>
</dbReference>
<keyword evidence="1" id="KW-0489">Methyltransferase</keyword>
<accession>A0A1I2HNB9</accession>
<keyword evidence="1" id="KW-0808">Transferase</keyword>
<dbReference type="PANTHER" id="PTHR43042">
    <property type="entry name" value="SAM-DEPENDENT METHYLTRANSFERASE"/>
    <property type="match status" value="1"/>
</dbReference>
<organism evidence="1 2">
    <name type="scientific">Thermoflexibacter ruber</name>
    <dbReference type="NCBI Taxonomy" id="1003"/>
    <lineage>
        <taxon>Bacteria</taxon>
        <taxon>Pseudomonadati</taxon>
        <taxon>Bacteroidota</taxon>
        <taxon>Cytophagia</taxon>
        <taxon>Cytophagales</taxon>
        <taxon>Thermoflexibacteraceae</taxon>
        <taxon>Thermoflexibacter</taxon>
    </lineage>
</organism>
<proteinExistence type="predicted"/>
<dbReference type="GO" id="GO:0032259">
    <property type="term" value="P:methylation"/>
    <property type="evidence" value="ECO:0007669"/>
    <property type="project" value="UniProtKB-KW"/>
</dbReference>
<dbReference type="Gene3D" id="2.60.40.1180">
    <property type="entry name" value="Golgi alpha-mannosidase II"/>
    <property type="match status" value="1"/>
</dbReference>
<sequence length="302" mass="34613">MHIDTLTPQHWEAYELIDSGGFEKLERFGEYITARPEPQAVWDKSLAESDWRKKAHAIFENKNITDEMRDKGNWNILKKMPDKWQMHYRYKDNLLKFKASLTSFKHVGVFPEQAANWDFIMDSTKAISTKTNIKVPKVLNLFAYTGIASLAARSAGAEVTHVDALKQLVTWANENREMSGLKDIRWIVEDAVKFVKREVRRGSIYQGIILDPPAYGRGANGEKWVLEEGINELVKLVAQLLDREQHFLVMNLYSKGLSAIIGANLIHNAFGKKDNLHIGELYLEDSFEKKLPLGVFCRFVSV</sequence>
<dbReference type="STRING" id="1003.SAMN04488541_102519"/>
<dbReference type="SUPFAM" id="SSF53335">
    <property type="entry name" value="S-adenosyl-L-methionine-dependent methyltransferases"/>
    <property type="match status" value="1"/>
</dbReference>
<dbReference type="AlphaFoldDB" id="A0A1I2HNB9"/>
<dbReference type="InterPro" id="IPR029063">
    <property type="entry name" value="SAM-dependent_MTases_sf"/>
</dbReference>
<dbReference type="RefSeq" id="WP_091546728.1">
    <property type="nucleotide sequence ID" value="NZ_FONY01000025.1"/>
</dbReference>
<gene>
    <name evidence="1" type="ORF">SAMN04488541_102519</name>
</gene>
<protein>
    <submittedName>
        <fullName evidence="1">23S rRNA (Cytosine1962-C5)-methyltransferase</fullName>
    </submittedName>
</protein>
<dbReference type="GO" id="GO:0008168">
    <property type="term" value="F:methyltransferase activity"/>
    <property type="evidence" value="ECO:0007669"/>
    <property type="project" value="UniProtKB-KW"/>
</dbReference>
<dbReference type="InterPro" id="IPR013780">
    <property type="entry name" value="Glyco_hydro_b"/>
</dbReference>
<name>A0A1I2HNB9_9BACT</name>
<dbReference type="OrthoDB" id="9805492at2"/>
<evidence type="ECO:0000313" key="2">
    <source>
        <dbReference type="Proteomes" id="UP000199513"/>
    </source>
</evidence>
<dbReference type="CDD" id="cd02440">
    <property type="entry name" value="AdoMet_MTases"/>
    <property type="match status" value="1"/>
</dbReference>
<dbReference type="PANTHER" id="PTHR43042:SF2">
    <property type="entry name" value="SAM-DEPENDENT METHYLTRANSFERASE"/>
    <property type="match status" value="1"/>
</dbReference>
<evidence type="ECO:0000313" key="1">
    <source>
        <dbReference type="EMBL" id="SFF31192.1"/>
    </source>
</evidence>
<keyword evidence="2" id="KW-1185">Reference proteome</keyword>
<reference evidence="1 2" key="1">
    <citation type="submission" date="2016-10" db="EMBL/GenBank/DDBJ databases">
        <authorList>
            <person name="de Groot N.N."/>
        </authorList>
    </citation>
    <scope>NUCLEOTIDE SEQUENCE [LARGE SCALE GENOMIC DNA]</scope>
    <source>
        <strain>GEY</strain>
        <strain evidence="2">DSM 9560</strain>
    </source>
</reference>